<dbReference type="STRING" id="37360.A0A0G4IQ60"/>
<sequence>MGGATPPDAAAPAPLDAIGDHEEVWIVRSTGEAYRTYAEYIQRVADLRRPVFTCAVTGRTGLRYEESLSGERHVQERLSSFPDDLVRPLLSHCHGSTAKLSELVATAYSLLNGAVAKQIIKLMIRQSTSRPPFPGSPWIVHQNLLDEYDVPIAKLPPEVQDVIDQHRAGKTIRKRPEGMLAAPSEPLIIKYPIEDARLPGYASLAAELPALRPPPEWTCDPELKVFGSLYMSWHFLWRFHEELAVSRFSLDDWIEALRDPQESSIFAEVVAALVHVIAPQSSSPKNKSAFEIDSVLQILEALNEEIEELTGTGLEDMSRIEDALDSTAHLYAVDPALRAYIVRLLCDQALGTETLREAIDADLAGRNELRQSQRQSVADERKELREQKAMIKEERTLLNQSKAVDLVEQTRQEFEAKEGVEKTRQQLLSEQKRVRQAEAEQRTLLAEQQKAEARLRALESKYEAALKDGGRGKLQAFVVQMRELQIRCLPLGQDRYKNDYFWTPSCDGRIVVARWTDGVWGWYDTVEDLRALHALLNDKGIREADLLEKLTLLESVIASERGAHLNRLGGSDAARAAKRKTRAAARDGDYTDRVWSNKLRRVSV</sequence>
<dbReference type="GO" id="GO:0000785">
    <property type="term" value="C:chromatin"/>
    <property type="evidence" value="ECO:0007669"/>
    <property type="project" value="UniProtKB-ARBA"/>
</dbReference>
<dbReference type="GO" id="GO:0005634">
    <property type="term" value="C:nucleus"/>
    <property type="evidence" value="ECO:0007669"/>
    <property type="project" value="UniProtKB-SubCell"/>
</dbReference>
<dbReference type="AlphaFoldDB" id="A0A0G4IQ60"/>
<dbReference type="InterPro" id="IPR053271">
    <property type="entry name" value="DDT_domain"/>
</dbReference>
<feature type="domain" description="WAC" evidence="6">
    <location>
        <begin position="22"/>
        <end position="127"/>
    </location>
</feature>
<dbReference type="PANTHER" id="PTHR15546">
    <property type="entry name" value="BROMODOMAIN ADJACENT TO ZINC FINGER DOMAIN, 2A"/>
    <property type="match status" value="1"/>
</dbReference>
<evidence type="ECO:0000256" key="1">
    <source>
        <dbReference type="ARBA" id="ARBA00004123"/>
    </source>
</evidence>
<feature type="domain" description="DDT" evidence="5">
    <location>
        <begin position="223"/>
        <end position="283"/>
    </location>
</feature>
<evidence type="ECO:0000259" key="6">
    <source>
        <dbReference type="PROSITE" id="PS51136"/>
    </source>
</evidence>
<dbReference type="InterPro" id="IPR013136">
    <property type="entry name" value="WSTF_Acf1_Cbp146"/>
</dbReference>
<dbReference type="PROSITE" id="PS51136">
    <property type="entry name" value="WAC"/>
    <property type="match status" value="1"/>
</dbReference>
<evidence type="ECO:0008006" key="9">
    <source>
        <dbReference type="Google" id="ProtNLM"/>
    </source>
</evidence>
<evidence type="ECO:0000313" key="8">
    <source>
        <dbReference type="Proteomes" id="UP000039324"/>
    </source>
</evidence>
<evidence type="ECO:0000313" key="7">
    <source>
        <dbReference type="EMBL" id="CEO97284.1"/>
    </source>
</evidence>
<keyword evidence="4" id="KW-0175">Coiled coil</keyword>
<dbReference type="Pfam" id="PF02791">
    <property type="entry name" value="DDT"/>
    <property type="match status" value="1"/>
</dbReference>
<keyword evidence="8" id="KW-1185">Reference proteome</keyword>
<dbReference type="PANTHER" id="PTHR15546:SF2">
    <property type="entry name" value="DDT DOMAIN-CONTAINING PROTEIN DDB_G0282237"/>
    <property type="match status" value="1"/>
</dbReference>
<keyword evidence="2 3" id="KW-0539">Nucleus</keyword>
<evidence type="ECO:0000256" key="2">
    <source>
        <dbReference type="ARBA" id="ARBA00023242"/>
    </source>
</evidence>
<evidence type="ECO:0000259" key="5">
    <source>
        <dbReference type="PROSITE" id="PS50827"/>
    </source>
</evidence>
<proteinExistence type="predicted"/>
<dbReference type="OMA" id="YWWFRSS"/>
<evidence type="ECO:0000256" key="3">
    <source>
        <dbReference type="PROSITE-ProRule" id="PRU00475"/>
    </source>
</evidence>
<dbReference type="EMBL" id="CDSF01000079">
    <property type="protein sequence ID" value="CEO97284.1"/>
    <property type="molecule type" value="Genomic_DNA"/>
</dbReference>
<dbReference type="Pfam" id="PF15613">
    <property type="entry name" value="WSD"/>
    <property type="match status" value="1"/>
</dbReference>
<reference evidence="7 8" key="1">
    <citation type="submission" date="2015-02" db="EMBL/GenBank/DDBJ databases">
        <authorList>
            <person name="Chooi Y.-H."/>
        </authorList>
    </citation>
    <scope>NUCLEOTIDE SEQUENCE [LARGE SCALE GENOMIC DNA]</scope>
    <source>
        <strain evidence="7">E3</strain>
    </source>
</reference>
<dbReference type="Proteomes" id="UP000039324">
    <property type="component" value="Unassembled WGS sequence"/>
</dbReference>
<dbReference type="Pfam" id="PF10537">
    <property type="entry name" value="WAC_Acf1_DNA_bd"/>
    <property type="match status" value="1"/>
</dbReference>
<dbReference type="OrthoDB" id="332390at2759"/>
<gene>
    <name evidence="7" type="ORF">PBRA_000629</name>
</gene>
<dbReference type="PROSITE" id="PS50827">
    <property type="entry name" value="DDT"/>
    <property type="match status" value="1"/>
</dbReference>
<organism evidence="7 8">
    <name type="scientific">Plasmodiophora brassicae</name>
    <name type="common">Clubroot disease agent</name>
    <dbReference type="NCBI Taxonomy" id="37360"/>
    <lineage>
        <taxon>Eukaryota</taxon>
        <taxon>Sar</taxon>
        <taxon>Rhizaria</taxon>
        <taxon>Endomyxa</taxon>
        <taxon>Phytomyxea</taxon>
        <taxon>Plasmodiophorida</taxon>
        <taxon>Plasmodiophoridae</taxon>
        <taxon>Plasmodiophora</taxon>
    </lineage>
</organism>
<dbReference type="InterPro" id="IPR028941">
    <property type="entry name" value="WHIM2_dom"/>
</dbReference>
<comment type="subcellular location">
    <subcellularLocation>
        <location evidence="1 3">Nucleus</location>
    </subcellularLocation>
</comment>
<feature type="coiled-coil region" evidence="4">
    <location>
        <begin position="374"/>
        <end position="468"/>
    </location>
</feature>
<protein>
    <recommendedName>
        <fullName evidence="9">DDT domain-containing protein</fullName>
    </recommendedName>
</protein>
<name>A0A0G4IQ60_PLABS</name>
<dbReference type="InterPro" id="IPR018501">
    <property type="entry name" value="DDT_dom"/>
</dbReference>
<accession>A0A0G4IQ60</accession>
<evidence type="ECO:0000256" key="4">
    <source>
        <dbReference type="SAM" id="Coils"/>
    </source>
</evidence>